<feature type="compositionally biased region" description="Basic and acidic residues" evidence="6">
    <location>
        <begin position="1800"/>
        <end position="1809"/>
    </location>
</feature>
<dbReference type="InterPro" id="IPR001452">
    <property type="entry name" value="SH3_domain"/>
</dbReference>
<dbReference type="Pfam" id="PF22697">
    <property type="entry name" value="SOS1_NGEF_PH"/>
    <property type="match status" value="1"/>
</dbReference>
<reference evidence="11" key="1">
    <citation type="submission" date="2025-08" db="UniProtKB">
        <authorList>
            <consortium name="RefSeq"/>
        </authorList>
    </citation>
    <scope>IDENTIFICATION</scope>
    <source>
        <tissue evidence="11">Gonads</tissue>
    </source>
</reference>
<dbReference type="RefSeq" id="XP_013417032.2">
    <property type="nucleotide sequence ID" value="XM_013561578.2"/>
</dbReference>
<feature type="compositionally biased region" description="Basic residues" evidence="6">
    <location>
        <begin position="1789"/>
        <end position="1799"/>
    </location>
</feature>
<comment type="subcellular location">
    <subcellularLocation>
        <location evidence="1">Cytoplasm</location>
    </subcellularLocation>
</comment>
<dbReference type="PANTHER" id="PTHR47544:SF3">
    <property type="entry name" value="RHO GUANINE NUCLEOTIDE EXCHANGE FACTOR 4 ISOFORM X1"/>
    <property type="match status" value="1"/>
</dbReference>
<dbReference type="SMART" id="SM00325">
    <property type="entry name" value="RhoGEF"/>
    <property type="match status" value="1"/>
</dbReference>
<keyword evidence="3" id="KW-0963">Cytoplasm</keyword>
<evidence type="ECO:0000256" key="4">
    <source>
        <dbReference type="ARBA" id="ARBA00022658"/>
    </source>
</evidence>
<feature type="region of interest" description="Disordered" evidence="6">
    <location>
        <begin position="1212"/>
        <end position="1274"/>
    </location>
</feature>
<dbReference type="InterPro" id="IPR055251">
    <property type="entry name" value="SOS1_NGEF_PH"/>
</dbReference>
<dbReference type="PANTHER" id="PTHR47544">
    <property type="entry name" value="RHO GUANINE NUCLEOTIDE EXCHANGE FACTOR 4"/>
    <property type="match status" value="1"/>
</dbReference>
<dbReference type="SMART" id="SM00233">
    <property type="entry name" value="PH"/>
    <property type="match status" value="1"/>
</dbReference>
<dbReference type="InterPro" id="IPR011993">
    <property type="entry name" value="PH-like_dom_sf"/>
</dbReference>
<dbReference type="Gene3D" id="2.30.30.40">
    <property type="entry name" value="SH3 Domains"/>
    <property type="match status" value="1"/>
</dbReference>
<feature type="compositionally biased region" description="Polar residues" evidence="6">
    <location>
        <begin position="938"/>
        <end position="948"/>
    </location>
</feature>
<feature type="region of interest" description="Disordered" evidence="6">
    <location>
        <begin position="756"/>
        <end position="796"/>
    </location>
</feature>
<evidence type="ECO:0000256" key="3">
    <source>
        <dbReference type="ARBA" id="ARBA00022490"/>
    </source>
</evidence>
<feature type="region of interest" description="Disordered" evidence="6">
    <location>
        <begin position="1303"/>
        <end position="1337"/>
    </location>
</feature>
<protein>
    <submittedName>
        <fullName evidence="11">Uncharacterized protein LOC106178424 isoform X1</fullName>
    </submittedName>
</protein>
<dbReference type="InParanoid" id="A0A1S3K3D2"/>
<feature type="compositionally biased region" description="Polar residues" evidence="6">
    <location>
        <begin position="107"/>
        <end position="124"/>
    </location>
</feature>
<dbReference type="InterPro" id="IPR001331">
    <property type="entry name" value="GDS_CDC24_CS"/>
</dbReference>
<feature type="region of interest" description="Disordered" evidence="6">
    <location>
        <begin position="857"/>
        <end position="878"/>
    </location>
</feature>
<accession>A0A1S3K3D2</accession>
<feature type="domain" description="SH3" evidence="7">
    <location>
        <begin position="1350"/>
        <end position="1409"/>
    </location>
</feature>
<dbReference type="CDD" id="cd01224">
    <property type="entry name" value="PH_Collybistin_ASEF"/>
    <property type="match status" value="1"/>
</dbReference>
<dbReference type="PROSITE" id="PS00741">
    <property type="entry name" value="DH_1"/>
    <property type="match status" value="1"/>
</dbReference>
<feature type="compositionally biased region" description="Low complexity" evidence="6">
    <location>
        <begin position="781"/>
        <end position="792"/>
    </location>
</feature>
<feature type="compositionally biased region" description="Low complexity" evidence="6">
    <location>
        <begin position="397"/>
        <end position="409"/>
    </location>
</feature>
<proteinExistence type="predicted"/>
<feature type="region of interest" description="Disordered" evidence="6">
    <location>
        <begin position="606"/>
        <end position="631"/>
    </location>
</feature>
<feature type="compositionally biased region" description="Basic residues" evidence="6">
    <location>
        <begin position="1251"/>
        <end position="1260"/>
    </location>
</feature>
<feature type="compositionally biased region" description="Polar residues" evidence="6">
    <location>
        <begin position="55"/>
        <end position="68"/>
    </location>
</feature>
<feature type="compositionally biased region" description="Acidic residues" evidence="6">
    <location>
        <begin position="610"/>
        <end position="625"/>
    </location>
</feature>
<dbReference type="SUPFAM" id="SSF50729">
    <property type="entry name" value="PH domain-like"/>
    <property type="match status" value="1"/>
</dbReference>
<evidence type="ECO:0000256" key="2">
    <source>
        <dbReference type="ARBA" id="ARBA00022443"/>
    </source>
</evidence>
<sequence>MKETTRGSAAATPSLGSGGNRRGKDGAPQDGIPKLGSTKLPNGKVDAGGGVATSAEVQSNHTGELGNNTATTATAAAMTAKDQQLSAEPVGNVHQEENDRLRRGGMSPNQNISTTTSNASNQADQRVKVKQVQNPTVVLLREENHENLQRSSSSEVGQSPAKSVSSPSLSSAAEHDSKLPRFATTSGLRGSMRRNVGFASLRRDTTSPSKDGCQEVKRSGQGSVVTTTSADLCDGNLSTVTSTSTMSNNMDSPLCGRSDVVSTSSSARSSSSTSEASSGRSSTDQCRSTKLKYMSGSCSSSQLSLNSVSSEDYEGQGRRGTDSELDVAPKQYRDLRHFSGLRRNSAPPETLSDDLQQFCKKLSSEVDGSYTNAAIYANASSNDTALPHTASPVNQDTSASSQTQPTSPSLKSGLSSPRYSLIGRSTFPRSYRSASLPCIEESVILKQWEEMKGKGSEKSSSVDTLNEVSRRLSREQMTTAMFQTEDEDEVFTQVVEEKSIGSSPGDISCSDIATSSSGRRVTGRRRTTTSIPTTIGSTRVAGNTTSTATPRGLTRQNHSDSTVYKYRRSYSLPTNSLLVTRKETSFDSDGSVKEFTRLFQVSSRGGYTSIEEEEEEDLFDEDSEEGGSSPKVNFFVGDKAESRKSSASLDFNGNNYDDLETFSSDKKTSKLISPLDINRRIILSLPNKESPAMNRLRAKREKLMRSKSNREVKSLTDSELDNRMTRLSLATQDDEVSSLLNRTRSKSFKEAQKVDVIDSNSCSSPKPTSPEWRDADVKTGSPLSPTHLSPLPEGREQIESPASDIIYSAGSPRIEDLIQESPVGSPKSPGIFRRMFGKSRSFQDKRRERLKNLIVDSTPRNGHKFGESLPRVSNSVPTSPSLTLLPGYSPKTSGVFSENSDELGHLSPIVTFSEEDDDIGLYPGAPRSKSMRHRRSKTIGNFNSTGTISPEIKKQIEDSLLHPPIRSHSTYGGIGGGGASSLAPVSLFEQPPRPSSPKPCVKPSEESTAISSPVVRSRRSAFGKQRGNTFDSADLGQEDTTENVGGLKRLSHDVHHLITSETTESPSRRDSSKSAADGAEEGQPRRRKSSHIPLAELEKMAAMVRQEVAASNSGSSDSGIIQDSVLSSSESLKGDDILLRESPPSTKERPKSDYLSNWTNDIWEENGPRRCTEKPRPKSDDLGGISLVSQAMKLYGGEKAEDVFEEGMRTPPLFTTSEKKKSMQEMVRPGLKSRRMSTPHPIKNRVERSPPKSRHNKRPQLVRSLSNPETIHHAGKRRKAIFAQGMAISTEAGEIALALSRTSTYSNSSNDSDTDSSSDDELHTSFRGRSSSDHSTHPALHTMEEIFEDESPIYAEALWDHVTMDEEELRFQAGDVIEVTDMSDKDWWWGIIGEREGWFPAAFVRLRANQEDTAEEYVEKMKDGNLDTRTTRRHCSFSFLSKDQARTNVVNEILSAEREYVKHLEDVIEGYVKQARKRPEMFSEERIRLIFSNMEEIYEFTSEFLEELETCYNETMPHLSEIGQCFINHSKGFEIYSDYCNNHPAACEELKEVQKNKKYKHFFEACRLLQDMIQIPLEGFLLTPVQKICKYPLQLAELLKYTRPEHRDYDTVQEALETMRKIAVLINERKRKMESVEKIAAWQRSVEDWEGPHLLETSSELIYSAEVCKVNSTGWTQDRTLFLFDHLLIYCKKDMLKRDSYSFRGRIDMDHCNVIQIEDGKDSQFNASVKNALKLHDASIDKWYLICSKTPEDRDRWLQAFREERRRVREDQENNFVVPERMKKAAINSKHHSKQHSKRSYPEKPLEKGISRKVSRMPYPYHIEVLNSVPSHITLPRGISSHDTVSNKKRNWFPFLKGKR</sequence>
<dbReference type="STRING" id="7574.A0A1S3K3D2"/>
<feature type="region of interest" description="Disordered" evidence="6">
    <location>
        <begin position="963"/>
        <end position="1040"/>
    </location>
</feature>
<dbReference type="SUPFAM" id="SSF48065">
    <property type="entry name" value="DBL homology domain (DH-domain)"/>
    <property type="match status" value="1"/>
</dbReference>
<feature type="domain" description="PH" evidence="8">
    <location>
        <begin position="1660"/>
        <end position="1766"/>
    </location>
</feature>
<feature type="region of interest" description="Disordered" evidence="6">
    <location>
        <begin position="498"/>
        <end position="527"/>
    </location>
</feature>
<dbReference type="Proteomes" id="UP000085678">
    <property type="component" value="Unplaced"/>
</dbReference>
<gene>
    <name evidence="11" type="primary">LOC106178424</name>
</gene>
<dbReference type="OrthoDB" id="660555at2759"/>
<dbReference type="SUPFAM" id="SSF50044">
    <property type="entry name" value="SH3-domain"/>
    <property type="match status" value="1"/>
</dbReference>
<evidence type="ECO:0000259" key="8">
    <source>
        <dbReference type="PROSITE" id="PS50003"/>
    </source>
</evidence>
<dbReference type="GO" id="GO:0035556">
    <property type="term" value="P:intracellular signal transduction"/>
    <property type="evidence" value="ECO:0007669"/>
    <property type="project" value="InterPro"/>
</dbReference>
<feature type="compositionally biased region" description="Low complexity" evidence="6">
    <location>
        <begin position="69"/>
        <end position="80"/>
    </location>
</feature>
<feature type="region of interest" description="Disordered" evidence="6">
    <location>
        <begin position="386"/>
        <end position="418"/>
    </location>
</feature>
<keyword evidence="4" id="KW-0344">Guanine-nucleotide releasing factor</keyword>
<feature type="compositionally biased region" description="Low complexity" evidence="6">
    <location>
        <begin position="159"/>
        <end position="172"/>
    </location>
</feature>
<dbReference type="Gene3D" id="2.30.29.30">
    <property type="entry name" value="Pleckstrin-homology domain (PH domain)/Phosphotyrosine-binding domain (PTB)"/>
    <property type="match status" value="1"/>
</dbReference>
<keyword evidence="2 5" id="KW-0728">SH3 domain</keyword>
<evidence type="ECO:0000256" key="1">
    <source>
        <dbReference type="ARBA" id="ARBA00004496"/>
    </source>
</evidence>
<dbReference type="PROSITE" id="PS50003">
    <property type="entry name" value="PH_DOMAIN"/>
    <property type="match status" value="1"/>
</dbReference>
<feature type="region of interest" description="Disordered" evidence="6">
    <location>
        <begin position="1058"/>
        <end position="1093"/>
    </location>
</feature>
<dbReference type="Pfam" id="PF07653">
    <property type="entry name" value="SH3_2"/>
    <property type="match status" value="1"/>
</dbReference>
<evidence type="ECO:0000259" key="9">
    <source>
        <dbReference type="PROSITE" id="PS50010"/>
    </source>
</evidence>
<dbReference type="InterPro" id="IPR035899">
    <property type="entry name" value="DBL_dom_sf"/>
</dbReference>
<feature type="compositionally biased region" description="Polar residues" evidence="6">
    <location>
        <begin position="220"/>
        <end position="230"/>
    </location>
</feature>
<dbReference type="CDD" id="cd11828">
    <property type="entry name" value="SH3_ARHGEF9_like"/>
    <property type="match status" value="1"/>
</dbReference>
<feature type="compositionally biased region" description="Low complexity" evidence="6">
    <location>
        <begin position="238"/>
        <end position="284"/>
    </location>
</feature>
<feature type="domain" description="DH" evidence="9">
    <location>
        <begin position="1445"/>
        <end position="1629"/>
    </location>
</feature>
<feature type="region of interest" description="Disordered" evidence="6">
    <location>
        <begin position="1785"/>
        <end position="1809"/>
    </location>
</feature>
<dbReference type="CDD" id="cd00160">
    <property type="entry name" value="RhoGEF"/>
    <property type="match status" value="1"/>
</dbReference>
<dbReference type="Pfam" id="PF00621">
    <property type="entry name" value="RhoGEF"/>
    <property type="match status" value="1"/>
</dbReference>
<dbReference type="PROSITE" id="PS50010">
    <property type="entry name" value="DH_2"/>
    <property type="match status" value="1"/>
</dbReference>
<feature type="region of interest" description="Disordered" evidence="6">
    <location>
        <begin position="920"/>
        <end position="950"/>
    </location>
</feature>
<evidence type="ECO:0000259" key="7">
    <source>
        <dbReference type="PROSITE" id="PS50002"/>
    </source>
</evidence>
<dbReference type="GeneID" id="106178424"/>
<dbReference type="GO" id="GO:0005737">
    <property type="term" value="C:cytoplasm"/>
    <property type="evidence" value="ECO:0007669"/>
    <property type="project" value="UniProtKB-SubCell"/>
</dbReference>
<dbReference type="GO" id="GO:0005085">
    <property type="term" value="F:guanyl-nucleotide exchange factor activity"/>
    <property type="evidence" value="ECO:0007669"/>
    <property type="project" value="UniProtKB-KW"/>
</dbReference>
<evidence type="ECO:0000313" key="11">
    <source>
        <dbReference type="RefSeq" id="XP_013417032.2"/>
    </source>
</evidence>
<feature type="compositionally biased region" description="Basic and acidic residues" evidence="6">
    <location>
        <begin position="1320"/>
        <end position="1336"/>
    </location>
</feature>
<dbReference type="InterPro" id="IPR000219">
    <property type="entry name" value="DH_dom"/>
</dbReference>
<dbReference type="SMART" id="SM00326">
    <property type="entry name" value="SH3"/>
    <property type="match status" value="1"/>
</dbReference>
<dbReference type="InterPro" id="IPR036028">
    <property type="entry name" value="SH3-like_dom_sf"/>
</dbReference>
<dbReference type="InterPro" id="IPR001849">
    <property type="entry name" value="PH_domain"/>
</dbReference>
<keyword evidence="10" id="KW-1185">Reference proteome</keyword>
<evidence type="ECO:0000256" key="6">
    <source>
        <dbReference type="SAM" id="MobiDB-lite"/>
    </source>
</evidence>
<organism evidence="10 11">
    <name type="scientific">Lingula anatina</name>
    <name type="common">Brachiopod</name>
    <name type="synonym">Lingula unguis</name>
    <dbReference type="NCBI Taxonomy" id="7574"/>
    <lineage>
        <taxon>Eukaryota</taxon>
        <taxon>Metazoa</taxon>
        <taxon>Spiralia</taxon>
        <taxon>Lophotrochozoa</taxon>
        <taxon>Brachiopoda</taxon>
        <taxon>Linguliformea</taxon>
        <taxon>Lingulata</taxon>
        <taxon>Lingulida</taxon>
        <taxon>Linguloidea</taxon>
        <taxon>Lingulidae</taxon>
        <taxon>Lingula</taxon>
    </lineage>
</organism>
<evidence type="ECO:0000313" key="10">
    <source>
        <dbReference type="Proteomes" id="UP000085678"/>
    </source>
</evidence>
<dbReference type="PROSITE" id="PS50002">
    <property type="entry name" value="SH3"/>
    <property type="match status" value="1"/>
</dbReference>
<feature type="compositionally biased region" description="Low complexity" evidence="6">
    <location>
        <begin position="295"/>
        <end position="310"/>
    </location>
</feature>
<feature type="region of interest" description="Disordered" evidence="6">
    <location>
        <begin position="1"/>
        <end position="330"/>
    </location>
</feature>
<dbReference type="Gene3D" id="1.20.900.10">
    <property type="entry name" value="Dbl homology (DH) domain"/>
    <property type="match status" value="1"/>
</dbReference>
<dbReference type="KEGG" id="lak:106178424"/>
<evidence type="ECO:0000256" key="5">
    <source>
        <dbReference type="PROSITE-ProRule" id="PRU00192"/>
    </source>
</evidence>
<name>A0A1S3K3D2_LINAN</name>